<accession>A0ABP7T760</accession>
<evidence type="ECO:0000313" key="13">
    <source>
        <dbReference type="EMBL" id="GAA4021787.1"/>
    </source>
</evidence>
<keyword evidence="3" id="KW-0645">Protease</keyword>
<feature type="transmembrane region" description="Helical" evidence="11">
    <location>
        <begin position="17"/>
        <end position="43"/>
    </location>
</feature>
<keyword evidence="14" id="KW-1185">Reference proteome</keyword>
<evidence type="ECO:0000256" key="10">
    <source>
        <dbReference type="ARBA" id="ARBA00023136"/>
    </source>
</evidence>
<evidence type="ECO:0000256" key="1">
    <source>
        <dbReference type="ARBA" id="ARBA00001947"/>
    </source>
</evidence>
<dbReference type="RefSeq" id="WP_344763015.1">
    <property type="nucleotide sequence ID" value="NZ_BAAAZE010000008.1"/>
</dbReference>
<dbReference type="InterPro" id="IPR050083">
    <property type="entry name" value="HtpX_protease"/>
</dbReference>
<evidence type="ECO:0000256" key="2">
    <source>
        <dbReference type="ARBA" id="ARBA00022475"/>
    </source>
</evidence>
<keyword evidence="9" id="KW-0482">Metalloprotease</keyword>
<comment type="caution">
    <text evidence="13">The sequence shown here is derived from an EMBL/GenBank/DDBJ whole genome shotgun (WGS) entry which is preliminary data.</text>
</comment>
<keyword evidence="2" id="KW-1003">Cell membrane</keyword>
<keyword evidence="8 11" id="KW-1133">Transmembrane helix</keyword>
<reference evidence="14" key="1">
    <citation type="journal article" date="2019" name="Int. J. Syst. Evol. Microbiol.">
        <title>The Global Catalogue of Microorganisms (GCM) 10K type strain sequencing project: providing services to taxonomists for standard genome sequencing and annotation.</title>
        <authorList>
            <consortium name="The Broad Institute Genomics Platform"/>
            <consortium name="The Broad Institute Genome Sequencing Center for Infectious Disease"/>
            <person name="Wu L."/>
            <person name="Ma J."/>
        </authorList>
    </citation>
    <scope>NUCLEOTIDE SEQUENCE [LARGE SCALE GENOMIC DNA]</scope>
    <source>
        <strain evidence="14">JCM 16673</strain>
    </source>
</reference>
<feature type="domain" description="Peptidase M48" evidence="12">
    <location>
        <begin position="104"/>
        <end position="333"/>
    </location>
</feature>
<dbReference type="EMBL" id="BAAAZE010000008">
    <property type="protein sequence ID" value="GAA4021787.1"/>
    <property type="molecule type" value="Genomic_DNA"/>
</dbReference>
<evidence type="ECO:0000256" key="9">
    <source>
        <dbReference type="ARBA" id="ARBA00023049"/>
    </source>
</evidence>
<name>A0ABP7T760_9BURK</name>
<evidence type="ECO:0000256" key="6">
    <source>
        <dbReference type="ARBA" id="ARBA00022801"/>
    </source>
</evidence>
<dbReference type="Pfam" id="PF01435">
    <property type="entry name" value="Peptidase_M48"/>
    <property type="match status" value="1"/>
</dbReference>
<dbReference type="Gene3D" id="3.30.2010.10">
    <property type="entry name" value="Metalloproteases ('zincins'), catalytic domain"/>
    <property type="match status" value="1"/>
</dbReference>
<evidence type="ECO:0000256" key="11">
    <source>
        <dbReference type="SAM" id="Phobius"/>
    </source>
</evidence>
<dbReference type="PANTHER" id="PTHR43221">
    <property type="entry name" value="PROTEASE HTPX"/>
    <property type="match status" value="1"/>
</dbReference>
<organism evidence="13 14">
    <name type="scientific">Actimicrobium antarcticum</name>
    <dbReference type="NCBI Taxonomy" id="1051899"/>
    <lineage>
        <taxon>Bacteria</taxon>
        <taxon>Pseudomonadati</taxon>
        <taxon>Pseudomonadota</taxon>
        <taxon>Betaproteobacteria</taxon>
        <taxon>Burkholderiales</taxon>
        <taxon>Oxalobacteraceae</taxon>
        <taxon>Actimicrobium</taxon>
    </lineage>
</organism>
<evidence type="ECO:0000256" key="5">
    <source>
        <dbReference type="ARBA" id="ARBA00022723"/>
    </source>
</evidence>
<proteinExistence type="predicted"/>
<keyword evidence="10 11" id="KW-0472">Membrane</keyword>
<evidence type="ECO:0000256" key="7">
    <source>
        <dbReference type="ARBA" id="ARBA00022833"/>
    </source>
</evidence>
<feature type="transmembrane region" description="Helical" evidence="11">
    <location>
        <begin position="185"/>
        <end position="205"/>
    </location>
</feature>
<comment type="cofactor">
    <cofactor evidence="1">
        <name>Zn(2+)</name>
        <dbReference type="ChEBI" id="CHEBI:29105"/>
    </cofactor>
</comment>
<evidence type="ECO:0000256" key="8">
    <source>
        <dbReference type="ARBA" id="ARBA00022989"/>
    </source>
</evidence>
<gene>
    <name evidence="13" type="ORF">GCM10022212_18500</name>
</gene>
<feature type="transmembrane region" description="Helical" evidence="11">
    <location>
        <begin position="63"/>
        <end position="81"/>
    </location>
</feature>
<evidence type="ECO:0000313" key="14">
    <source>
        <dbReference type="Proteomes" id="UP001501353"/>
    </source>
</evidence>
<protein>
    <submittedName>
        <fullName evidence="13">M48 family metallopeptidase</fullName>
    </submittedName>
</protein>
<dbReference type="PANTHER" id="PTHR43221:SF2">
    <property type="entry name" value="PROTEASE HTPX HOMOLOG"/>
    <property type="match status" value="1"/>
</dbReference>
<keyword evidence="7" id="KW-0862">Zinc</keyword>
<dbReference type="CDD" id="cd07340">
    <property type="entry name" value="M48B_Htpx_like"/>
    <property type="match status" value="1"/>
</dbReference>
<keyword evidence="5" id="KW-0479">Metal-binding</keyword>
<evidence type="ECO:0000256" key="3">
    <source>
        <dbReference type="ARBA" id="ARBA00022670"/>
    </source>
</evidence>
<evidence type="ECO:0000259" key="12">
    <source>
        <dbReference type="Pfam" id="PF01435"/>
    </source>
</evidence>
<keyword evidence="6" id="KW-0378">Hydrolase</keyword>
<sequence>MNFFAQQEQARQQTRTLLILFALAVTAIVLAVNAAATLLWIWFEGSNFAGPHTYPRYFFFTNTALTLGLIGGGTLIELFNLREGGDAVAQMVGGRLVARATSDAQERRLLNVVEEMAVASAVACPKVYLLDREESINAFAAGYNPNEAVVAVTRGTLIRLTRDELQGVIAHEFSHILNGDMRMNVRLIGVLFGIQMLAGFGQHLMEFGGRVWARRERDEKGPPVQLVLFVAGLVLFVIGYIGIFFGRLIKSAVSRQREFLADASAVQFTRNPDGIGGALQKIGGLSRDNELGSQIRHPNAEQLSHLFLGAARAGLVDGLFATHPPIAERLQRIFGRRVALRDAPPLQQVELAAPRLPDLAFAPVSVAEAAEAAAVPALLPMSSGVAAMPLPGAELDSALRDPHAARALVFALLLAPELNRSAQDEILDACQSPQTALVRHLAHQLDAVPASARLPILDLAMPALKQLSQPERDSLLRTASALIAADQRVTLAEFVLQTILTRRLDLHAGRSVPVRFDHLGALRNELALLLSLMAHVAATDAPAAAFLRGAQRCTGLSLAASDLLVITAIDFDEVSAALERVLQLAPLAKPALLKALVAVAGDTTPGGLPIDVADLLRAICSAIDAPLPPAVAASYASCASYAGAGFSVF</sequence>
<evidence type="ECO:0000256" key="4">
    <source>
        <dbReference type="ARBA" id="ARBA00022692"/>
    </source>
</evidence>
<feature type="transmembrane region" description="Helical" evidence="11">
    <location>
        <begin position="225"/>
        <end position="249"/>
    </location>
</feature>
<keyword evidence="4 11" id="KW-0812">Transmembrane</keyword>
<dbReference type="Proteomes" id="UP001501353">
    <property type="component" value="Unassembled WGS sequence"/>
</dbReference>
<dbReference type="InterPro" id="IPR001915">
    <property type="entry name" value="Peptidase_M48"/>
</dbReference>